<dbReference type="InterPro" id="IPR012337">
    <property type="entry name" value="RNaseH-like_sf"/>
</dbReference>
<dbReference type="InterPro" id="IPR000305">
    <property type="entry name" value="GIY-YIG_endonuc"/>
</dbReference>
<dbReference type="SUPFAM" id="SSF82771">
    <property type="entry name" value="GIY-YIG endonuclease"/>
    <property type="match status" value="1"/>
</dbReference>
<dbReference type="Gene3D" id="3.40.1440.10">
    <property type="entry name" value="GIY-YIG endonuclease"/>
    <property type="match status" value="1"/>
</dbReference>
<proteinExistence type="predicted"/>
<dbReference type="InterPro" id="IPR047296">
    <property type="entry name" value="GIY-YIG_UvrC_Cho"/>
</dbReference>
<accession>A0A6J5EMD9</accession>
<dbReference type="SUPFAM" id="SSF53098">
    <property type="entry name" value="Ribonuclease H-like"/>
    <property type="match status" value="1"/>
</dbReference>
<dbReference type="GO" id="GO:0003887">
    <property type="term" value="F:DNA-directed DNA polymerase activity"/>
    <property type="evidence" value="ECO:0007669"/>
    <property type="project" value="UniProtKB-EC"/>
</dbReference>
<dbReference type="GO" id="GO:0008408">
    <property type="term" value="F:3'-5' exonuclease activity"/>
    <property type="evidence" value="ECO:0007669"/>
    <property type="project" value="TreeGrafter"/>
</dbReference>
<keyword evidence="6" id="KW-0540">Nuclease</keyword>
<dbReference type="PANTHER" id="PTHR30231">
    <property type="entry name" value="DNA POLYMERASE III SUBUNIT EPSILON"/>
    <property type="match status" value="1"/>
</dbReference>
<dbReference type="EMBL" id="CADIKF010000046">
    <property type="protein sequence ID" value="CAB3766406.1"/>
    <property type="molecule type" value="Genomic_DNA"/>
</dbReference>
<dbReference type="RefSeq" id="WP_175113919.1">
    <property type="nucleotide sequence ID" value="NZ_CADIKF010000046.1"/>
</dbReference>
<dbReference type="GO" id="GO:0045004">
    <property type="term" value="P:DNA replication proofreading"/>
    <property type="evidence" value="ECO:0007669"/>
    <property type="project" value="TreeGrafter"/>
</dbReference>
<comment type="function">
    <text evidence="2">DNA polymerase III is a complex, multichain enzyme responsible for most of the replicative synthesis in bacteria. The epsilon subunit contain the editing function and is a proofreading 3'-5' exonuclease.</text>
</comment>
<dbReference type="GO" id="GO:0003677">
    <property type="term" value="F:DNA binding"/>
    <property type="evidence" value="ECO:0007669"/>
    <property type="project" value="InterPro"/>
</dbReference>
<dbReference type="FunFam" id="3.30.420.10:FF:000045">
    <property type="entry name" value="3'-5' exonuclease DinG"/>
    <property type="match status" value="1"/>
</dbReference>
<dbReference type="InterPro" id="IPR035901">
    <property type="entry name" value="GIY-YIG_endonuc_sf"/>
</dbReference>
<keyword evidence="7" id="KW-1185">Reference proteome</keyword>
<dbReference type="Proteomes" id="UP000494329">
    <property type="component" value="Unassembled WGS sequence"/>
</dbReference>
<evidence type="ECO:0000256" key="1">
    <source>
        <dbReference type="ARBA" id="ARBA00012417"/>
    </source>
</evidence>
<protein>
    <recommendedName>
        <fullName evidence="1">DNA-directed DNA polymerase</fullName>
        <ecNumber evidence="1">2.7.7.7</ecNumber>
    </recommendedName>
</protein>
<evidence type="ECO:0000259" key="5">
    <source>
        <dbReference type="PROSITE" id="PS50164"/>
    </source>
</evidence>
<feature type="domain" description="GIY-YIG" evidence="5">
    <location>
        <begin position="209"/>
        <end position="287"/>
    </location>
</feature>
<dbReference type="EC" id="2.7.7.7" evidence="1"/>
<dbReference type="NCBIfam" id="TIGR00573">
    <property type="entry name" value="dnaq"/>
    <property type="match status" value="1"/>
</dbReference>
<evidence type="ECO:0000313" key="6">
    <source>
        <dbReference type="EMBL" id="CAB3766406.1"/>
    </source>
</evidence>
<organism evidence="6 7">
    <name type="scientific">Paraburkholderia solisilvae</name>
    <dbReference type="NCBI Taxonomy" id="624376"/>
    <lineage>
        <taxon>Bacteria</taxon>
        <taxon>Pseudomonadati</taxon>
        <taxon>Pseudomonadota</taxon>
        <taxon>Betaproteobacteria</taxon>
        <taxon>Burkholderiales</taxon>
        <taxon>Burkholderiaceae</taxon>
        <taxon>Paraburkholderia</taxon>
    </lineage>
</organism>
<sequence>MSEPFLAAPAALDVPIAFVDLETTGGSTGVDRITEVGVVEVGPQGIVRWSTLVDPRQPIPPFIQQLTGITDAMVRGAPTFDAIAPELFARLDGKLFVAHNASFDRGFLRSEFERAGIAFNPDVLCTVRLSRALFPAEKRHGLDALVARHALVPSDRHRALADADLLWQFWQCLHELVALDVLRAQIDRTVRRYRLAGDLTEDSLDAAPAGCGIYMFYGENDVPLYVGRSVRVRQRIRAHLTGERRSSKDLRLAQLVRRVDWRATGGELGALLAEAQWIAALRPAHNRLPRTSRSDPVEAAWPFDGAIVFGESGADHATRAVEPALEHARVFHVVDRWCYLGHAPSAEQAAHLLAQDRPRAFELSTYRLMQTHLARGLHVQPLAPSQPPTLTEPSAPVFMPLEAGANEDTAAVVDAR</sequence>
<reference evidence="6 7" key="1">
    <citation type="submission" date="2020-04" db="EMBL/GenBank/DDBJ databases">
        <authorList>
            <person name="De Canck E."/>
        </authorList>
    </citation>
    <scope>NUCLEOTIDE SEQUENCE [LARGE SCALE GENOMIC DNA]</scope>
    <source>
        <strain evidence="6 7">LMG 29739</strain>
    </source>
</reference>
<dbReference type="GO" id="GO:0006289">
    <property type="term" value="P:nucleotide-excision repair"/>
    <property type="evidence" value="ECO:0007669"/>
    <property type="project" value="InterPro"/>
</dbReference>
<gene>
    <name evidence="6" type="primary">dinG_2</name>
    <name evidence="6" type="ORF">LMG29739_04816</name>
</gene>
<dbReference type="CDD" id="cd10434">
    <property type="entry name" value="GIY-YIG_UvrC_Cho"/>
    <property type="match status" value="1"/>
</dbReference>
<evidence type="ECO:0000313" key="7">
    <source>
        <dbReference type="Proteomes" id="UP000494329"/>
    </source>
</evidence>
<evidence type="ECO:0000256" key="3">
    <source>
        <dbReference type="ARBA" id="ARBA00026073"/>
    </source>
</evidence>
<dbReference type="InterPro" id="IPR036397">
    <property type="entry name" value="RNaseH_sf"/>
</dbReference>
<dbReference type="GO" id="GO:0005829">
    <property type="term" value="C:cytosol"/>
    <property type="evidence" value="ECO:0007669"/>
    <property type="project" value="TreeGrafter"/>
</dbReference>
<dbReference type="PANTHER" id="PTHR30231:SF37">
    <property type="entry name" value="EXODEOXYRIBONUCLEASE 10"/>
    <property type="match status" value="1"/>
</dbReference>
<dbReference type="Pfam" id="PF00929">
    <property type="entry name" value="RNase_T"/>
    <property type="match status" value="1"/>
</dbReference>
<dbReference type="InterPro" id="IPR013520">
    <property type="entry name" value="Ribonucl_H"/>
</dbReference>
<dbReference type="InterPro" id="IPR006054">
    <property type="entry name" value="DnaQ"/>
</dbReference>
<keyword evidence="6" id="KW-0269">Exonuclease</keyword>
<dbReference type="Gene3D" id="3.30.420.10">
    <property type="entry name" value="Ribonuclease H-like superfamily/Ribonuclease H"/>
    <property type="match status" value="1"/>
</dbReference>
<dbReference type="SMART" id="SM00479">
    <property type="entry name" value="EXOIII"/>
    <property type="match status" value="1"/>
</dbReference>
<dbReference type="CDD" id="cd06127">
    <property type="entry name" value="DEDDh"/>
    <property type="match status" value="1"/>
</dbReference>
<dbReference type="AlphaFoldDB" id="A0A6J5EMD9"/>
<keyword evidence="6" id="KW-0378">Hydrolase</keyword>
<evidence type="ECO:0000256" key="2">
    <source>
        <dbReference type="ARBA" id="ARBA00025483"/>
    </source>
</evidence>
<comment type="catalytic activity">
    <reaction evidence="4">
        <text>DNA(n) + a 2'-deoxyribonucleoside 5'-triphosphate = DNA(n+1) + diphosphate</text>
        <dbReference type="Rhea" id="RHEA:22508"/>
        <dbReference type="Rhea" id="RHEA-COMP:17339"/>
        <dbReference type="Rhea" id="RHEA-COMP:17340"/>
        <dbReference type="ChEBI" id="CHEBI:33019"/>
        <dbReference type="ChEBI" id="CHEBI:61560"/>
        <dbReference type="ChEBI" id="CHEBI:173112"/>
        <dbReference type="EC" id="2.7.7.7"/>
    </reaction>
</comment>
<name>A0A6J5EMD9_9BURK</name>
<evidence type="ECO:0000256" key="4">
    <source>
        <dbReference type="ARBA" id="ARBA00049244"/>
    </source>
</evidence>
<comment type="subunit">
    <text evidence="3">DNA polymerase III contains a core (composed of alpha, epsilon and theta chains) that associates with a tau subunit. This core dimerizes to form the POLIII' complex. PolIII' associates with the gamma complex (composed of gamma, delta, delta', psi and chi chains) and with the beta chain to form the complete DNA polymerase III complex.</text>
</comment>
<dbReference type="PROSITE" id="PS50164">
    <property type="entry name" value="GIY_YIG"/>
    <property type="match status" value="1"/>
</dbReference>
<dbReference type="SMART" id="SM00465">
    <property type="entry name" value="GIYc"/>
    <property type="match status" value="1"/>
</dbReference>